<name>A0ABR4GL45_9EURO</name>
<evidence type="ECO:0000313" key="5">
    <source>
        <dbReference type="Proteomes" id="UP001610563"/>
    </source>
</evidence>
<feature type="compositionally biased region" description="Polar residues" evidence="1">
    <location>
        <begin position="1173"/>
        <end position="1184"/>
    </location>
</feature>
<keyword evidence="2" id="KW-0732">Signal</keyword>
<dbReference type="SUPFAM" id="SSF53448">
    <property type="entry name" value="Nucleotide-diphospho-sugar transferases"/>
    <property type="match status" value="1"/>
</dbReference>
<dbReference type="InterPro" id="IPR050587">
    <property type="entry name" value="GNT1/Glycosyltrans_8"/>
</dbReference>
<feature type="chain" id="PRO_5045910124" description="Glycosyl transferase CAP10 domain-containing protein" evidence="2">
    <location>
        <begin position="20"/>
        <end position="1627"/>
    </location>
</feature>
<dbReference type="Gene3D" id="3.90.550.10">
    <property type="entry name" value="Spore Coat Polysaccharide Biosynthesis Protein SpsA, Chain A"/>
    <property type="match status" value="1"/>
</dbReference>
<gene>
    <name evidence="4" type="ORF">BJX66DRAFT_322197</name>
</gene>
<dbReference type="Pfam" id="PF01501">
    <property type="entry name" value="Glyco_transf_8"/>
    <property type="match status" value="1"/>
</dbReference>
<feature type="region of interest" description="Disordered" evidence="1">
    <location>
        <begin position="1450"/>
        <end position="1483"/>
    </location>
</feature>
<proteinExistence type="predicted"/>
<dbReference type="InterPro" id="IPR002495">
    <property type="entry name" value="Glyco_trans_8"/>
</dbReference>
<dbReference type="Gene3D" id="3.40.50.1820">
    <property type="entry name" value="alpha/beta hydrolase"/>
    <property type="match status" value="1"/>
</dbReference>
<evidence type="ECO:0000256" key="2">
    <source>
        <dbReference type="SAM" id="SignalP"/>
    </source>
</evidence>
<comment type="caution">
    <text evidence="4">The sequence shown here is derived from an EMBL/GenBank/DDBJ whole genome shotgun (WGS) entry which is preliminary data.</text>
</comment>
<organism evidence="4 5">
    <name type="scientific">Aspergillus keveii</name>
    <dbReference type="NCBI Taxonomy" id="714993"/>
    <lineage>
        <taxon>Eukaryota</taxon>
        <taxon>Fungi</taxon>
        <taxon>Dikarya</taxon>
        <taxon>Ascomycota</taxon>
        <taxon>Pezizomycotina</taxon>
        <taxon>Eurotiomycetes</taxon>
        <taxon>Eurotiomycetidae</taxon>
        <taxon>Eurotiales</taxon>
        <taxon>Aspergillaceae</taxon>
        <taxon>Aspergillus</taxon>
        <taxon>Aspergillus subgen. Nidulantes</taxon>
    </lineage>
</organism>
<keyword evidence="5" id="KW-1185">Reference proteome</keyword>
<sequence>MRSQRLFGLLLTGLLVSNSTKHYPNDVHPIAGLIEDAGQQFDSLRERQSRTLADAVKEYRRRYSMHPPPHFDKWFRFAQSKGVELIDEYDTIYHTLLPFWALSPQTIRSRAREALGYDNSLLGILIRDGKVSLADGLDEEQEWQREATLGMMKNFVQYLPDMDLAFNAHDEPRVILPSEDLQRLVAIAKDSTIPSSFNTQSPLNAWSPRHDDLNRGDRIDEVRRTRFNRISHQPAWTSSRISCPVDSPVRSLDEDTPDHTTGYALGDLGFIHNTTAFSDVCNVPSLRNTYGFFDRPNVFAVVHDLFPVFSQSKVSTFQDILYPSPWYWAQKVPYVKEKDYSWEEKANKLYWRGSTTGGFSKGGGWRRHHRQLMVGNINALNTAKILTKTEAGQWDSKKVDRNVYHDFFDVQFTSVGQCDRNDCAAQTEFFNITEPVEQQDAWAYKYLVDIDGNAFSGRYHAFLQSNSLVCKVALFREWHDERIKPWVHYVPLSLKGDEVVETMRFFTSEDEGRKWLNYSHQINTLRSGFKFHYLCNEPDAVTSANKPLVIFIHGFPDSWAIWRHILSSKSLQESATVVAVDLPGYGGSQSLDRYSATAVLENLTEFIIAMRTKYGIDSDTRTHQQRTIVVAHDWGCLLSFRLATDAPQLADRFIVTNGPLMPLVVSNIGRRLSTSSKMLKSFFRSPIRSRSLLFNAAKTLRPIFQQMHASGYIFAFQLPQLFVEYLGSGGNTSFLKLIHKMSWGNQEFTITDAAECMASSIGPSAHEGETRTVDGEGYAESTVKRGGFVDFFHMCRYYRDGTSRSRWNKSIETIASLHSIAQETGIRRASSGAGVFDDGPEGALKARTTIIWGKKDLALTPQLCLDGISDYLSTGSQVIDLPRSAHFTPLERESGVALSAAVEWAVKGEQEDIGAVIEACYPRATTVYDVLIPVYRTTNHTPANLWLMERPDLIATFTKIELWRQTQFKRIVYIDSDVVAIRAPDELLSLDVDFAAAPDVGWPDCFNSGVMVLRPNMQDYYALRALAERGISFDGADQGLLNMHFRNWHRLSFTYNCTPSANYQYVPAYKHFQSTISMIHFIGSQKPWNMSRQVAPFDSPYNQLLGRWWTIYDRHYRPVPVEQIYPGSQSVTLPASSEPIPEIVHTTTSPVPAQQQRTEPAPFVSVSEHDQQRQPQPEFSSYIHSTPGPEHRSRVEAAPETTRVFHPSEPSKVTWATEQSQPAQAEPAHEHYHEHRQEHRQEHHHVHHYEHEQPHQEQHQEQPREHHAPDPIVSAVPQYVRGEEHVRTYIQPQQYQQPAPHFVQPLPEQRHTVASEPVHHPVPVQPHAHHQRAPPVVETHHEPTPQPPPEVETTFEAPKAEWDASREPPPLHSKPEGIALETKTYTMSEDHQLFQPPESYPEAPKNMYYQVPPTRPQPEKLAQIFPWETNAPKPTRVFANDEPQAQQTILPEFPKEESRTSQSSLQASWTSEATSLPSESWDTYSRSNAWDEVPEIQQYIQTIQQSRKGKVQVLSGGPNQQKSPPNQDSRGGSSGIRVTDFPSEIERPSLPVTPAPIHRPPALGSPDEYTSDQLPAAKGVPNQEDWVGLTVDNPLVRLEELRRRQSGVLDIPESLVERLNKILDEGS</sequence>
<dbReference type="SUPFAM" id="SSF53474">
    <property type="entry name" value="alpha/beta-Hydrolases"/>
    <property type="match status" value="1"/>
</dbReference>
<feature type="compositionally biased region" description="Basic and acidic residues" evidence="1">
    <location>
        <begin position="1227"/>
        <end position="1241"/>
    </location>
</feature>
<dbReference type="InterPro" id="IPR029044">
    <property type="entry name" value="Nucleotide-diphossugar_trans"/>
</dbReference>
<feature type="signal peptide" evidence="2">
    <location>
        <begin position="1"/>
        <end position="19"/>
    </location>
</feature>
<feature type="region of interest" description="Disordered" evidence="1">
    <location>
        <begin position="1147"/>
        <end position="1269"/>
    </location>
</feature>
<dbReference type="Pfam" id="PF05686">
    <property type="entry name" value="Glyco_transf_90"/>
    <property type="match status" value="1"/>
</dbReference>
<dbReference type="SMART" id="SM00672">
    <property type="entry name" value="CAP10"/>
    <property type="match status" value="1"/>
</dbReference>
<accession>A0ABR4GL45</accession>
<dbReference type="Pfam" id="PF00561">
    <property type="entry name" value="Abhydrolase_1"/>
    <property type="match status" value="1"/>
</dbReference>
<dbReference type="InterPro" id="IPR006598">
    <property type="entry name" value="CAP10"/>
</dbReference>
<dbReference type="InterPro" id="IPR029058">
    <property type="entry name" value="AB_hydrolase_fold"/>
</dbReference>
<feature type="region of interest" description="Disordered" evidence="1">
    <location>
        <begin position="1507"/>
        <end position="1581"/>
    </location>
</feature>
<evidence type="ECO:0000256" key="1">
    <source>
        <dbReference type="SAM" id="MobiDB-lite"/>
    </source>
</evidence>
<dbReference type="CDD" id="cd02537">
    <property type="entry name" value="GT8_Glycogenin"/>
    <property type="match status" value="1"/>
</dbReference>
<feature type="compositionally biased region" description="Polar residues" evidence="1">
    <location>
        <begin position="1517"/>
        <end position="1531"/>
    </location>
</feature>
<feature type="compositionally biased region" description="Polar residues" evidence="1">
    <location>
        <begin position="1214"/>
        <end position="1223"/>
    </location>
</feature>
<dbReference type="PANTHER" id="PTHR11183">
    <property type="entry name" value="GLYCOGENIN SUBFAMILY MEMBER"/>
    <property type="match status" value="1"/>
</dbReference>
<feature type="domain" description="Glycosyl transferase CAP10" evidence="3">
    <location>
        <begin position="264"/>
        <end position="530"/>
    </location>
</feature>
<feature type="compositionally biased region" description="Polar residues" evidence="1">
    <location>
        <begin position="1460"/>
        <end position="1483"/>
    </location>
</feature>
<reference evidence="4 5" key="1">
    <citation type="submission" date="2024-07" db="EMBL/GenBank/DDBJ databases">
        <title>Section-level genome sequencing and comparative genomics of Aspergillus sections Usti and Cavernicolus.</title>
        <authorList>
            <consortium name="Lawrence Berkeley National Laboratory"/>
            <person name="Nybo J.L."/>
            <person name="Vesth T.C."/>
            <person name="Theobald S."/>
            <person name="Frisvad J.C."/>
            <person name="Larsen T.O."/>
            <person name="Kjaerboelling I."/>
            <person name="Rothschild-Mancinelli K."/>
            <person name="Lyhne E.K."/>
            <person name="Kogle M.E."/>
            <person name="Barry K."/>
            <person name="Clum A."/>
            <person name="Na H."/>
            <person name="Ledsgaard L."/>
            <person name="Lin J."/>
            <person name="Lipzen A."/>
            <person name="Kuo A."/>
            <person name="Riley R."/>
            <person name="Mondo S."/>
            <person name="Labutti K."/>
            <person name="Haridas S."/>
            <person name="Pangalinan J."/>
            <person name="Salamov A.A."/>
            <person name="Simmons B.A."/>
            <person name="Magnuson J.K."/>
            <person name="Chen J."/>
            <person name="Drula E."/>
            <person name="Henrissat B."/>
            <person name="Wiebenga A."/>
            <person name="Lubbers R.J."/>
            <person name="Gomes A.C."/>
            <person name="Makela M.R."/>
            <person name="Stajich J."/>
            <person name="Grigoriev I.V."/>
            <person name="Mortensen U.H."/>
            <person name="De Vries R.P."/>
            <person name="Baker S.E."/>
            <person name="Andersen M.R."/>
        </authorList>
    </citation>
    <scope>NUCLEOTIDE SEQUENCE [LARGE SCALE GENOMIC DNA]</scope>
    <source>
        <strain evidence="4 5">CBS 209.92</strain>
    </source>
</reference>
<feature type="compositionally biased region" description="Polar residues" evidence="1">
    <location>
        <begin position="1147"/>
        <end position="1158"/>
    </location>
</feature>
<dbReference type="InterPro" id="IPR000073">
    <property type="entry name" value="AB_hydrolase_1"/>
</dbReference>
<dbReference type="Proteomes" id="UP001610563">
    <property type="component" value="Unassembled WGS sequence"/>
</dbReference>
<evidence type="ECO:0000259" key="3">
    <source>
        <dbReference type="SMART" id="SM00672"/>
    </source>
</evidence>
<protein>
    <recommendedName>
        <fullName evidence="3">Glycosyl transferase CAP10 domain-containing protein</fullName>
    </recommendedName>
</protein>
<feature type="compositionally biased region" description="Basic and acidic residues" evidence="1">
    <location>
        <begin position="1249"/>
        <end position="1269"/>
    </location>
</feature>
<evidence type="ECO:0000313" key="4">
    <source>
        <dbReference type="EMBL" id="KAL2799304.1"/>
    </source>
</evidence>
<dbReference type="EMBL" id="JBFTWV010000008">
    <property type="protein sequence ID" value="KAL2799304.1"/>
    <property type="molecule type" value="Genomic_DNA"/>
</dbReference>